<dbReference type="AlphaFoldDB" id="V4L1T6"/>
<protein>
    <recommendedName>
        <fullName evidence="2">MATH domain-containing protein</fullName>
    </recommendedName>
</protein>
<gene>
    <name evidence="3" type="ORF">EUTSA_v10006427mg</name>
</gene>
<dbReference type="Gene3D" id="2.60.210.10">
    <property type="entry name" value="Apoptosis, Tumor Necrosis Factor Receptor Associated Protein 2, Chain A"/>
    <property type="match status" value="1"/>
</dbReference>
<dbReference type="KEGG" id="eus:EUTSA_v10006427mg"/>
<dbReference type="Gramene" id="ESQ44245">
    <property type="protein sequence ID" value="ESQ44245"/>
    <property type="gene ID" value="EUTSA_v10006427mg"/>
</dbReference>
<dbReference type="CDD" id="cd00121">
    <property type="entry name" value="MATH"/>
    <property type="match status" value="1"/>
</dbReference>
<dbReference type="EMBL" id="KI517455">
    <property type="protein sequence ID" value="ESQ44245.1"/>
    <property type="molecule type" value="Genomic_DNA"/>
</dbReference>
<keyword evidence="4" id="KW-1185">Reference proteome</keyword>
<feature type="non-terminal residue" evidence="3">
    <location>
        <position position="90"/>
    </location>
</feature>
<evidence type="ECO:0000313" key="4">
    <source>
        <dbReference type="Proteomes" id="UP000030689"/>
    </source>
</evidence>
<keyword evidence="1" id="KW-0175">Coiled coil</keyword>
<evidence type="ECO:0000256" key="1">
    <source>
        <dbReference type="ARBA" id="ARBA00023054"/>
    </source>
</evidence>
<sequence>MEKKVVGKFVWVIKNFSFLQSEKIYSDPFVIGGCIWQLLACPNGNGVDDHMSLYLEDLADCGSLSFDWRRKTYFRLKIVNQVSKKLSVRK</sequence>
<reference evidence="3 4" key="1">
    <citation type="journal article" date="2013" name="Front. Plant Sci.">
        <title>The Reference Genome of the Halophytic Plant Eutrema salsugineum.</title>
        <authorList>
            <person name="Yang R."/>
            <person name="Jarvis D.E."/>
            <person name="Chen H."/>
            <person name="Beilstein M.A."/>
            <person name="Grimwood J."/>
            <person name="Jenkins J."/>
            <person name="Shu S."/>
            <person name="Prochnik S."/>
            <person name="Xin M."/>
            <person name="Ma C."/>
            <person name="Schmutz J."/>
            <person name="Wing R.A."/>
            <person name="Mitchell-Olds T."/>
            <person name="Schumaker K.S."/>
            <person name="Wang X."/>
        </authorList>
    </citation>
    <scope>NUCLEOTIDE SEQUENCE [LARGE SCALE GENOMIC DNA]</scope>
</reference>
<dbReference type="STRING" id="72664.V4L1T6"/>
<name>V4L1T6_EUTSA</name>
<dbReference type="PANTHER" id="PTHR46236:SF35">
    <property type="entry name" value="MATH DOMAIN-CONTAINING PROTEIN"/>
    <property type="match status" value="1"/>
</dbReference>
<dbReference type="InterPro" id="IPR050804">
    <property type="entry name" value="MCC"/>
</dbReference>
<organism evidence="3 4">
    <name type="scientific">Eutrema salsugineum</name>
    <name type="common">Saltwater cress</name>
    <name type="synonym">Sisymbrium salsugineum</name>
    <dbReference type="NCBI Taxonomy" id="72664"/>
    <lineage>
        <taxon>Eukaryota</taxon>
        <taxon>Viridiplantae</taxon>
        <taxon>Streptophyta</taxon>
        <taxon>Embryophyta</taxon>
        <taxon>Tracheophyta</taxon>
        <taxon>Spermatophyta</taxon>
        <taxon>Magnoliopsida</taxon>
        <taxon>eudicotyledons</taxon>
        <taxon>Gunneridae</taxon>
        <taxon>Pentapetalae</taxon>
        <taxon>rosids</taxon>
        <taxon>malvids</taxon>
        <taxon>Brassicales</taxon>
        <taxon>Brassicaceae</taxon>
        <taxon>Eutremeae</taxon>
        <taxon>Eutrema</taxon>
    </lineage>
</organism>
<dbReference type="InterPro" id="IPR002083">
    <property type="entry name" value="MATH/TRAF_dom"/>
</dbReference>
<dbReference type="eggNOG" id="KOG1987">
    <property type="taxonomic scope" value="Eukaryota"/>
</dbReference>
<feature type="domain" description="MATH" evidence="2">
    <location>
        <begin position="6"/>
        <end position="90"/>
    </location>
</feature>
<dbReference type="PROSITE" id="PS50144">
    <property type="entry name" value="MATH"/>
    <property type="match status" value="1"/>
</dbReference>
<dbReference type="Proteomes" id="UP000030689">
    <property type="component" value="Unassembled WGS sequence"/>
</dbReference>
<dbReference type="PANTHER" id="PTHR46236">
    <property type="entry name" value="TRAF-LIKE SUPERFAMILY PROTEIN"/>
    <property type="match status" value="1"/>
</dbReference>
<proteinExistence type="predicted"/>
<dbReference type="Pfam" id="PF22486">
    <property type="entry name" value="MATH_2"/>
    <property type="match status" value="1"/>
</dbReference>
<evidence type="ECO:0000259" key="2">
    <source>
        <dbReference type="PROSITE" id="PS50144"/>
    </source>
</evidence>
<dbReference type="InterPro" id="IPR008974">
    <property type="entry name" value="TRAF-like"/>
</dbReference>
<accession>V4L1T6</accession>
<dbReference type="SUPFAM" id="SSF49599">
    <property type="entry name" value="TRAF domain-like"/>
    <property type="match status" value="1"/>
</dbReference>
<evidence type="ECO:0000313" key="3">
    <source>
        <dbReference type="EMBL" id="ESQ44245.1"/>
    </source>
</evidence>
<dbReference type="OMA" id="DECIFFK"/>